<comment type="caution">
    <text evidence="3">The sequence shown here is derived from an EMBL/GenBank/DDBJ whole genome shotgun (WGS) entry which is preliminary data.</text>
</comment>
<reference evidence="3 4" key="1">
    <citation type="submission" date="2017-10" db="EMBL/GenBank/DDBJ databases">
        <title>Comparative genomics in systemic dimorphic fungi from Ajellomycetaceae.</title>
        <authorList>
            <person name="Munoz J.F."/>
            <person name="Mcewen J.G."/>
            <person name="Clay O.K."/>
            <person name="Cuomo C.A."/>
        </authorList>
    </citation>
    <scope>NUCLEOTIDE SEQUENCE [LARGE SCALE GENOMIC DNA]</scope>
    <source>
        <strain evidence="3 4">UAMH5409</strain>
    </source>
</reference>
<protein>
    <submittedName>
        <fullName evidence="3">Uncharacterized protein</fullName>
    </submittedName>
</protein>
<keyword evidence="2" id="KW-0812">Transmembrane</keyword>
<feature type="compositionally biased region" description="Basic and acidic residues" evidence="1">
    <location>
        <begin position="128"/>
        <end position="137"/>
    </location>
</feature>
<feature type="compositionally biased region" description="Low complexity" evidence="1">
    <location>
        <begin position="89"/>
        <end position="103"/>
    </location>
</feature>
<proteinExistence type="predicted"/>
<feature type="region of interest" description="Disordered" evidence="1">
    <location>
        <begin position="87"/>
        <end position="137"/>
    </location>
</feature>
<dbReference type="CDD" id="cd12087">
    <property type="entry name" value="TM_EGFR-like"/>
    <property type="match status" value="1"/>
</dbReference>
<gene>
    <name evidence="3" type="ORF">AJ79_01767</name>
</gene>
<feature type="region of interest" description="Disordered" evidence="1">
    <location>
        <begin position="263"/>
        <end position="288"/>
    </location>
</feature>
<accession>A0A2B7Y4L7</accession>
<dbReference type="AlphaFoldDB" id="A0A2B7Y4L7"/>
<evidence type="ECO:0000313" key="4">
    <source>
        <dbReference type="Proteomes" id="UP000223968"/>
    </source>
</evidence>
<keyword evidence="2" id="KW-1133">Transmembrane helix</keyword>
<dbReference type="Proteomes" id="UP000223968">
    <property type="component" value="Unassembled WGS sequence"/>
</dbReference>
<dbReference type="STRING" id="1447875.A0A2B7Y4L7"/>
<evidence type="ECO:0000313" key="3">
    <source>
        <dbReference type="EMBL" id="PGH16436.1"/>
    </source>
</evidence>
<keyword evidence="2" id="KW-0472">Membrane</keyword>
<evidence type="ECO:0000256" key="2">
    <source>
        <dbReference type="SAM" id="Phobius"/>
    </source>
</evidence>
<sequence>MTVADIPGKLGIPSERSKMMLPDITKQGPQSQTELCSIQALTEMVLDSAFGDTCATMEIFQDPSASSAIATNFFCWSEWPAPTVYREWPSPTGTSSSSASETEVNGPQKTPSPGTPVRAPGAEPTKPSNEDENKEESGSNAWIAGAIIGPIAGLALVGIFWFVYRQRQQKATRGVSVGSMDAGPDAGRGIGGVGGAGAIGSYGPAAGGYTPAPGGYAPTLGAGGPYQHPPPQEYKYVASQEDLGYYGKSDKVAELPVEHGGTSVKYGGVDYGTQGVLHEMPDNGRQRM</sequence>
<evidence type="ECO:0000256" key="1">
    <source>
        <dbReference type="SAM" id="MobiDB-lite"/>
    </source>
</evidence>
<feature type="transmembrane region" description="Helical" evidence="2">
    <location>
        <begin position="141"/>
        <end position="164"/>
    </location>
</feature>
<keyword evidence="4" id="KW-1185">Reference proteome</keyword>
<dbReference type="EMBL" id="PDNB01000017">
    <property type="protein sequence ID" value="PGH16436.1"/>
    <property type="molecule type" value="Genomic_DNA"/>
</dbReference>
<organism evidence="3 4">
    <name type="scientific">Helicocarpus griseus UAMH5409</name>
    <dbReference type="NCBI Taxonomy" id="1447875"/>
    <lineage>
        <taxon>Eukaryota</taxon>
        <taxon>Fungi</taxon>
        <taxon>Dikarya</taxon>
        <taxon>Ascomycota</taxon>
        <taxon>Pezizomycotina</taxon>
        <taxon>Eurotiomycetes</taxon>
        <taxon>Eurotiomycetidae</taxon>
        <taxon>Onygenales</taxon>
        <taxon>Ajellomycetaceae</taxon>
        <taxon>Helicocarpus</taxon>
    </lineage>
</organism>
<name>A0A2B7Y4L7_9EURO</name>
<feature type="compositionally biased region" description="Basic and acidic residues" evidence="1">
    <location>
        <begin position="279"/>
        <end position="288"/>
    </location>
</feature>